<accession>A0A168PIM0</accession>
<organism evidence="2">
    <name type="scientific">Absidia glauca</name>
    <name type="common">Pin mould</name>
    <dbReference type="NCBI Taxonomy" id="4829"/>
    <lineage>
        <taxon>Eukaryota</taxon>
        <taxon>Fungi</taxon>
        <taxon>Fungi incertae sedis</taxon>
        <taxon>Mucoromycota</taxon>
        <taxon>Mucoromycotina</taxon>
        <taxon>Mucoromycetes</taxon>
        <taxon>Mucorales</taxon>
        <taxon>Cunninghamellaceae</taxon>
        <taxon>Absidia</taxon>
    </lineage>
</organism>
<proteinExistence type="predicted"/>
<dbReference type="EMBL" id="LT553855">
    <property type="protein sequence ID" value="SAM02460.1"/>
    <property type="molecule type" value="Genomic_DNA"/>
</dbReference>
<evidence type="ECO:0000313" key="2">
    <source>
        <dbReference type="EMBL" id="SAM02460.1"/>
    </source>
</evidence>
<protein>
    <submittedName>
        <fullName evidence="2">Uncharacterized protein</fullName>
    </submittedName>
</protein>
<feature type="region of interest" description="Disordered" evidence="1">
    <location>
        <begin position="101"/>
        <end position="124"/>
    </location>
</feature>
<name>A0A168PIM0_ABSGL</name>
<evidence type="ECO:0000256" key="1">
    <source>
        <dbReference type="SAM" id="MobiDB-lite"/>
    </source>
</evidence>
<keyword evidence="3" id="KW-1185">Reference proteome</keyword>
<dbReference type="AlphaFoldDB" id="A0A168PIM0"/>
<sequence length="124" mass="14954">MGDIKLWSSRHYRHRRRRYRGHRRRRSNSEKKEEGCKMQLLVLTVLQEARRWRCVVGVDAKIVMLKKQRSKEKDLLESYSCSKVGVLKIFKRSHSDFWKPKTQPHTIDPTLENPQRGSYQFRSI</sequence>
<gene>
    <name evidence="2" type="primary">ABSGL_08253.1 scaffold 9741</name>
</gene>
<feature type="compositionally biased region" description="Polar residues" evidence="1">
    <location>
        <begin position="112"/>
        <end position="124"/>
    </location>
</feature>
<evidence type="ECO:0000313" key="3">
    <source>
        <dbReference type="Proteomes" id="UP000078561"/>
    </source>
</evidence>
<reference evidence="2" key="1">
    <citation type="submission" date="2016-04" db="EMBL/GenBank/DDBJ databases">
        <authorList>
            <person name="Evans L.H."/>
            <person name="Alamgir A."/>
            <person name="Owens N."/>
            <person name="Weber N.D."/>
            <person name="Virtaneva K."/>
            <person name="Barbian K."/>
            <person name="Babar A."/>
            <person name="Rosenke K."/>
        </authorList>
    </citation>
    <scope>NUCLEOTIDE SEQUENCE [LARGE SCALE GENOMIC DNA]</scope>
    <source>
        <strain evidence="2">CBS 101.48</strain>
    </source>
</reference>
<dbReference type="InParanoid" id="A0A168PIM0"/>
<dbReference type="Proteomes" id="UP000078561">
    <property type="component" value="Unassembled WGS sequence"/>
</dbReference>